<comment type="caution">
    <text evidence="2">The sequence shown here is derived from an EMBL/GenBank/DDBJ whole genome shotgun (WGS) entry which is preliminary data.</text>
</comment>
<proteinExistence type="predicted"/>
<dbReference type="Proteomes" id="UP000703661">
    <property type="component" value="Unassembled WGS sequence"/>
</dbReference>
<accession>A0A9P6N2L9</accession>
<organism evidence="2 3">
    <name type="scientific">Entomortierella chlamydospora</name>
    <dbReference type="NCBI Taxonomy" id="101097"/>
    <lineage>
        <taxon>Eukaryota</taxon>
        <taxon>Fungi</taxon>
        <taxon>Fungi incertae sedis</taxon>
        <taxon>Mucoromycota</taxon>
        <taxon>Mortierellomycotina</taxon>
        <taxon>Mortierellomycetes</taxon>
        <taxon>Mortierellales</taxon>
        <taxon>Mortierellaceae</taxon>
        <taxon>Entomortierella</taxon>
    </lineage>
</organism>
<dbReference type="AlphaFoldDB" id="A0A9P6N2L9"/>
<feature type="compositionally biased region" description="Low complexity" evidence="1">
    <location>
        <begin position="383"/>
        <end position="407"/>
    </location>
</feature>
<evidence type="ECO:0000313" key="2">
    <source>
        <dbReference type="EMBL" id="KAG0021285.1"/>
    </source>
</evidence>
<feature type="region of interest" description="Disordered" evidence="1">
    <location>
        <begin position="375"/>
        <end position="407"/>
    </location>
</feature>
<dbReference type="EMBL" id="JAAAID010000168">
    <property type="protein sequence ID" value="KAG0021285.1"/>
    <property type="molecule type" value="Genomic_DNA"/>
</dbReference>
<evidence type="ECO:0000313" key="3">
    <source>
        <dbReference type="Proteomes" id="UP000703661"/>
    </source>
</evidence>
<protein>
    <submittedName>
        <fullName evidence="2">Uncharacterized protein</fullName>
    </submittedName>
</protein>
<evidence type="ECO:0000256" key="1">
    <source>
        <dbReference type="SAM" id="MobiDB-lite"/>
    </source>
</evidence>
<gene>
    <name evidence="2" type="ORF">BGZ80_002706</name>
</gene>
<reference evidence="2" key="1">
    <citation type="journal article" date="2020" name="Fungal Divers.">
        <title>Resolving the Mortierellaceae phylogeny through synthesis of multi-gene phylogenetics and phylogenomics.</title>
        <authorList>
            <person name="Vandepol N."/>
            <person name="Liber J."/>
            <person name="Desiro A."/>
            <person name="Na H."/>
            <person name="Kennedy M."/>
            <person name="Barry K."/>
            <person name="Grigoriev I.V."/>
            <person name="Miller A.N."/>
            <person name="O'Donnell K."/>
            <person name="Stajich J.E."/>
            <person name="Bonito G."/>
        </authorList>
    </citation>
    <scope>NUCLEOTIDE SEQUENCE</scope>
    <source>
        <strain evidence="2">NRRL 2769</strain>
    </source>
</reference>
<name>A0A9P6N2L9_9FUNG</name>
<sequence length="630" mass="67259">MDNFRPFCVASNGERFYLVSLQPLGPTTESPDTLPALGAYTRRIILLQSQLYPTSLKTTSWTIVDSYPSFNSTAQTNELDILVGDFASGTNNCQVDSKGNFIWISSKSVVKSDPSSAPQITSKTSGVQFIVGTGSEGTWSLIKTSRLPGSQGGIDYVWNDEGNVNALFAIKQGVFVHVIASTTVPGITYGVLTNSSLVQSNRTWTLDTATFGIPRAIAYSNNTVYLLGSNKAISLLPVSATAHDVAALDAYQQSLTPANVKHFPLTTFSDDCLDPQLTTLYSTALGNTVYFLCSNVSSTTDVRLFGYDGVILRGPFQAPSFNSQVNVSSFAATSGPATVQSGSDFLFVSMKDDSFGMTMRSVGFSADMTSYDISNPTTTSDGAATSPSPSSNTAASDSQSSKSSSGGIAGGVVAVVCILAIIACRQIRRRKENIQRIFQEHNGPLVISPNQPQWTPPPHTVMPLVQQPTPPLQPANFSPMMSQEQHDQAQIELQRMRLGPTPLIIAGASPLAPPSVAIITEDPPISIPNPFTTAAIAAATAPEKPVYQRHDLSYKELTPLIVAGASPLAPPSTKDSPISIPSPFDTAAIAAATAPEKPVYQRHDLSYQEDSYEIQYRRQGATPDNPSHSP</sequence>
<keyword evidence="3" id="KW-1185">Reference proteome</keyword>
<feature type="region of interest" description="Disordered" evidence="1">
    <location>
        <begin position="595"/>
        <end position="630"/>
    </location>
</feature>
<dbReference type="OrthoDB" id="2401340at2759"/>